<dbReference type="WBParaSite" id="ALUE_0002171101-mRNA-1">
    <property type="protein sequence ID" value="ALUE_0002171101-mRNA-1"/>
    <property type="gene ID" value="ALUE_0002171101"/>
</dbReference>
<feature type="compositionally biased region" description="Basic and acidic residues" evidence="1">
    <location>
        <begin position="76"/>
        <end position="90"/>
    </location>
</feature>
<sequence length="215" mass="24712">MAKKDDEEGINRLEGSRNVLGGLEIRKKKSDNDTTFKHPGRSLLGLDLLARSRASNEANSRKRKLEEDSPGGLSESTRKHIADFVMEKYKGGRRGLMADTRKEEHKKDEHRGDRDRRHRNKHKSEGHHSSRHERRENDIRTPLFKIPDTPSRSGWEEDDVRRSTRKPRSSWDMPTPATTSTGAPSDRSNVYITSSTVRSVELDNGQGYERKIHYV</sequence>
<dbReference type="AlphaFoldDB" id="A0A0M3ISI3"/>
<dbReference type="Proteomes" id="UP000036681">
    <property type="component" value="Unplaced"/>
</dbReference>
<feature type="compositionally biased region" description="Basic residues" evidence="1">
    <location>
        <begin position="116"/>
        <end position="132"/>
    </location>
</feature>
<reference evidence="3" key="1">
    <citation type="submission" date="2017-02" db="UniProtKB">
        <authorList>
            <consortium name="WormBaseParasite"/>
        </authorList>
    </citation>
    <scope>IDENTIFICATION</scope>
</reference>
<feature type="compositionally biased region" description="Low complexity" evidence="1">
    <location>
        <begin position="174"/>
        <end position="185"/>
    </location>
</feature>
<accession>A0A0M3ISI3</accession>
<evidence type="ECO:0000313" key="2">
    <source>
        <dbReference type="Proteomes" id="UP000036681"/>
    </source>
</evidence>
<organism evidence="2 3">
    <name type="scientific">Ascaris lumbricoides</name>
    <name type="common">Giant roundworm</name>
    <dbReference type="NCBI Taxonomy" id="6252"/>
    <lineage>
        <taxon>Eukaryota</taxon>
        <taxon>Metazoa</taxon>
        <taxon>Ecdysozoa</taxon>
        <taxon>Nematoda</taxon>
        <taxon>Chromadorea</taxon>
        <taxon>Rhabditida</taxon>
        <taxon>Spirurina</taxon>
        <taxon>Ascaridomorpha</taxon>
        <taxon>Ascaridoidea</taxon>
        <taxon>Ascarididae</taxon>
        <taxon>Ascaris</taxon>
    </lineage>
</organism>
<feature type="compositionally biased region" description="Basic and acidic residues" evidence="1">
    <location>
        <begin position="99"/>
        <end position="115"/>
    </location>
</feature>
<feature type="compositionally biased region" description="Basic and acidic residues" evidence="1">
    <location>
        <begin position="1"/>
        <end position="15"/>
    </location>
</feature>
<name>A0A0M3ISI3_ASCLU</name>
<evidence type="ECO:0000256" key="1">
    <source>
        <dbReference type="SAM" id="MobiDB-lite"/>
    </source>
</evidence>
<proteinExistence type="predicted"/>
<keyword evidence="2" id="KW-1185">Reference proteome</keyword>
<feature type="region of interest" description="Disordered" evidence="1">
    <location>
        <begin position="1"/>
        <end position="192"/>
    </location>
</feature>
<protein>
    <submittedName>
        <fullName evidence="3">Protein kinase domain-containing protein</fullName>
    </submittedName>
</protein>
<evidence type="ECO:0000313" key="3">
    <source>
        <dbReference type="WBParaSite" id="ALUE_0002171101-mRNA-1"/>
    </source>
</evidence>